<sequence length="427" mass="47090">MGEDRPPASSSNPSLAKPSHSVRSKLAPAATIRTVVTAPPWAKDEPPSPTEDFLPPPPSTADSRPPSEARRSDVMSYQSSNNPADGEHRWFPFTRRRPTILSIATELGPSQSDVEQRQSTSRPSFGSASAPRVADAMDHNFLKDKDSVASHRKIRDWGLQLTLPTPPPAPFTLSQSRTPGWDSPWAAPKPSEMLARGMMYEKLRAGEGSDMPPDTGNTLDQSRWVRARKRARAYLLTNTYVPLLFRFINITFTTAALAMAVRIRNTEKRNGVMGALGSSPTLIVIFAPPTLVHVMAAVYLEYFGRPLGLWRTSGKLAVTLLEVLFICAWSAALSLCFDNFFTSLIPCASASQISWYSQLPRPQSPFNNIDRSDGGPGESLCDDQLALICLTGVGLLMYCFNLVISLFRIFEKVKYHHAPSWGRSSRV</sequence>
<proteinExistence type="predicted"/>
<dbReference type="Proteomes" id="UP000814033">
    <property type="component" value="Unassembled WGS sequence"/>
</dbReference>
<accession>A0ACB8S6L6</accession>
<protein>
    <submittedName>
        <fullName evidence="1">Uncharacterized protein</fullName>
    </submittedName>
</protein>
<gene>
    <name evidence="1" type="ORF">FA95DRAFT_1484724</name>
</gene>
<comment type="caution">
    <text evidence="1">The sequence shown here is derived from an EMBL/GenBank/DDBJ whole genome shotgun (WGS) entry which is preliminary data.</text>
</comment>
<reference evidence="1" key="2">
    <citation type="journal article" date="2022" name="New Phytol.">
        <title>Evolutionary transition to the ectomycorrhizal habit in the genomes of a hyperdiverse lineage of mushroom-forming fungi.</title>
        <authorList>
            <person name="Looney B."/>
            <person name="Miyauchi S."/>
            <person name="Morin E."/>
            <person name="Drula E."/>
            <person name="Courty P.E."/>
            <person name="Kohler A."/>
            <person name="Kuo A."/>
            <person name="LaButti K."/>
            <person name="Pangilinan J."/>
            <person name="Lipzen A."/>
            <person name="Riley R."/>
            <person name="Andreopoulos W."/>
            <person name="He G."/>
            <person name="Johnson J."/>
            <person name="Nolan M."/>
            <person name="Tritt A."/>
            <person name="Barry K.W."/>
            <person name="Grigoriev I.V."/>
            <person name="Nagy L.G."/>
            <person name="Hibbett D."/>
            <person name="Henrissat B."/>
            <person name="Matheny P.B."/>
            <person name="Labbe J."/>
            <person name="Martin F.M."/>
        </authorList>
    </citation>
    <scope>NUCLEOTIDE SEQUENCE</scope>
    <source>
        <strain evidence="1">FP105234-sp</strain>
    </source>
</reference>
<name>A0ACB8S6L6_9AGAM</name>
<organism evidence="1 2">
    <name type="scientific">Auriscalpium vulgare</name>
    <dbReference type="NCBI Taxonomy" id="40419"/>
    <lineage>
        <taxon>Eukaryota</taxon>
        <taxon>Fungi</taxon>
        <taxon>Dikarya</taxon>
        <taxon>Basidiomycota</taxon>
        <taxon>Agaricomycotina</taxon>
        <taxon>Agaricomycetes</taxon>
        <taxon>Russulales</taxon>
        <taxon>Auriscalpiaceae</taxon>
        <taxon>Auriscalpium</taxon>
    </lineage>
</organism>
<dbReference type="EMBL" id="MU275850">
    <property type="protein sequence ID" value="KAI0051726.1"/>
    <property type="molecule type" value="Genomic_DNA"/>
</dbReference>
<evidence type="ECO:0000313" key="1">
    <source>
        <dbReference type="EMBL" id="KAI0051726.1"/>
    </source>
</evidence>
<keyword evidence="2" id="KW-1185">Reference proteome</keyword>
<evidence type="ECO:0000313" key="2">
    <source>
        <dbReference type="Proteomes" id="UP000814033"/>
    </source>
</evidence>
<reference evidence="1" key="1">
    <citation type="submission" date="2021-02" db="EMBL/GenBank/DDBJ databases">
        <authorList>
            <consortium name="DOE Joint Genome Institute"/>
            <person name="Ahrendt S."/>
            <person name="Looney B.P."/>
            <person name="Miyauchi S."/>
            <person name="Morin E."/>
            <person name="Drula E."/>
            <person name="Courty P.E."/>
            <person name="Chicoki N."/>
            <person name="Fauchery L."/>
            <person name="Kohler A."/>
            <person name="Kuo A."/>
            <person name="Labutti K."/>
            <person name="Pangilinan J."/>
            <person name="Lipzen A."/>
            <person name="Riley R."/>
            <person name="Andreopoulos W."/>
            <person name="He G."/>
            <person name="Johnson J."/>
            <person name="Barry K.W."/>
            <person name="Grigoriev I.V."/>
            <person name="Nagy L."/>
            <person name="Hibbett D."/>
            <person name="Henrissat B."/>
            <person name="Matheny P.B."/>
            <person name="Labbe J."/>
            <person name="Martin F."/>
        </authorList>
    </citation>
    <scope>NUCLEOTIDE SEQUENCE</scope>
    <source>
        <strain evidence="1">FP105234-sp</strain>
    </source>
</reference>